<reference evidence="1" key="1">
    <citation type="submission" date="2020-04" db="EMBL/GenBank/DDBJ databases">
        <authorList>
            <person name="Alioto T."/>
            <person name="Alioto T."/>
            <person name="Gomez Garrido J."/>
        </authorList>
    </citation>
    <scope>NUCLEOTIDE SEQUENCE</scope>
    <source>
        <strain evidence="1">A484AB</strain>
    </source>
</reference>
<dbReference type="AlphaFoldDB" id="A0A7D9HQ70"/>
<keyword evidence="2" id="KW-1185">Reference proteome</keyword>
<evidence type="ECO:0000313" key="1">
    <source>
        <dbReference type="EMBL" id="CAB3988040.1"/>
    </source>
</evidence>
<accession>A0A7D9HQ70</accession>
<comment type="caution">
    <text evidence="1">The sequence shown here is derived from an EMBL/GenBank/DDBJ whole genome shotgun (WGS) entry which is preliminary data.</text>
</comment>
<evidence type="ECO:0000313" key="2">
    <source>
        <dbReference type="Proteomes" id="UP001152795"/>
    </source>
</evidence>
<proteinExistence type="predicted"/>
<sequence>MGDNAIINQFLHTVCANAHIQHCMHKCDHALTSIGKDDDEIAFKQRFYGSCRFGMFEEYSAKHKREEDEKSGKLNDDHQFVFTGFATLDGKQFQYKHLNTKTVFYSRQQTVEQAGKEWVAENPGRAWFEVVTVVKDGVEIQQKRKKSSVFMSGTASGSESYGKRRKQKETKLRQATLFEFYKQE</sequence>
<gene>
    <name evidence="1" type="ORF">PACLA_8A066587</name>
</gene>
<dbReference type="EMBL" id="CACRXK020001271">
    <property type="protein sequence ID" value="CAB3988040.1"/>
    <property type="molecule type" value="Genomic_DNA"/>
</dbReference>
<dbReference type="Proteomes" id="UP001152795">
    <property type="component" value="Unassembled WGS sequence"/>
</dbReference>
<organism evidence="1 2">
    <name type="scientific">Paramuricea clavata</name>
    <name type="common">Red gorgonian</name>
    <name type="synonym">Violescent sea-whip</name>
    <dbReference type="NCBI Taxonomy" id="317549"/>
    <lineage>
        <taxon>Eukaryota</taxon>
        <taxon>Metazoa</taxon>
        <taxon>Cnidaria</taxon>
        <taxon>Anthozoa</taxon>
        <taxon>Octocorallia</taxon>
        <taxon>Malacalcyonacea</taxon>
        <taxon>Plexauridae</taxon>
        <taxon>Paramuricea</taxon>
    </lineage>
</organism>
<protein>
    <submittedName>
        <fullName evidence="1">Uncharacterized protein</fullName>
    </submittedName>
</protein>
<name>A0A7D9HQ70_PARCT</name>